<dbReference type="PANTHER" id="PTHR43280:SF32">
    <property type="entry name" value="TRANSCRIPTIONAL REGULATORY PROTEIN"/>
    <property type="match status" value="1"/>
</dbReference>
<protein>
    <submittedName>
        <fullName evidence="5">Helix-turn-helix domain-containing protein</fullName>
    </submittedName>
</protein>
<dbReference type="InterPro" id="IPR018060">
    <property type="entry name" value="HTH_AraC"/>
</dbReference>
<dbReference type="SUPFAM" id="SSF46689">
    <property type="entry name" value="Homeodomain-like"/>
    <property type="match status" value="1"/>
</dbReference>
<keyword evidence="6" id="KW-1185">Reference proteome</keyword>
<dbReference type="Pfam" id="PF12833">
    <property type="entry name" value="HTH_18"/>
    <property type="match status" value="1"/>
</dbReference>
<organism evidence="5 6">
    <name type="scientific">Chryseobacterium camelliae</name>
    <dbReference type="NCBI Taxonomy" id="1265445"/>
    <lineage>
        <taxon>Bacteria</taxon>
        <taxon>Pseudomonadati</taxon>
        <taxon>Bacteroidota</taxon>
        <taxon>Flavobacteriia</taxon>
        <taxon>Flavobacteriales</taxon>
        <taxon>Weeksellaceae</taxon>
        <taxon>Chryseobacterium group</taxon>
        <taxon>Chryseobacterium</taxon>
    </lineage>
</organism>
<dbReference type="PANTHER" id="PTHR43280">
    <property type="entry name" value="ARAC-FAMILY TRANSCRIPTIONAL REGULATOR"/>
    <property type="match status" value="1"/>
</dbReference>
<name>A0ABY7QNN3_9FLAO</name>
<dbReference type="RefSeq" id="WP_271149545.1">
    <property type="nucleotide sequence ID" value="NZ_CP115859.1"/>
</dbReference>
<keyword evidence="3" id="KW-0804">Transcription</keyword>
<evidence type="ECO:0000259" key="4">
    <source>
        <dbReference type="PROSITE" id="PS01124"/>
    </source>
</evidence>
<evidence type="ECO:0000313" key="6">
    <source>
        <dbReference type="Proteomes" id="UP001210978"/>
    </source>
</evidence>
<reference evidence="5 6" key="1">
    <citation type="submission" date="2023-01" db="EMBL/GenBank/DDBJ databases">
        <title>Complete genome of Chryseobacterium camelliae VAN22-5A.</title>
        <authorList>
            <person name="Zong G."/>
            <person name="Cao G."/>
        </authorList>
    </citation>
    <scope>NUCLEOTIDE SEQUENCE [LARGE SCALE GENOMIC DNA]</scope>
    <source>
        <strain evidence="5 6">VAN22-5A</strain>
    </source>
</reference>
<evidence type="ECO:0000256" key="1">
    <source>
        <dbReference type="ARBA" id="ARBA00023015"/>
    </source>
</evidence>
<evidence type="ECO:0000313" key="5">
    <source>
        <dbReference type="EMBL" id="WBV61250.1"/>
    </source>
</evidence>
<keyword evidence="2" id="KW-0238">DNA-binding</keyword>
<dbReference type="Proteomes" id="UP001210978">
    <property type="component" value="Chromosome"/>
</dbReference>
<dbReference type="InterPro" id="IPR009057">
    <property type="entry name" value="Homeodomain-like_sf"/>
</dbReference>
<evidence type="ECO:0000256" key="3">
    <source>
        <dbReference type="ARBA" id="ARBA00023163"/>
    </source>
</evidence>
<sequence length="247" mass="29253">MIEYSHQKSDSFFSVLLIETHNNEEQSFYEMILKLPGQQYPDIKATENMKISQMQISLEIFEIFKFYLMIPPSFFTVHQYFKLNIYTYSKLLDEAYNINIQVSKNNDFWKSIYSRLKIIFLMINKEVRPLFYSEYIVNKTSTATIIQFIELIITHYKEERAVKYYADKLLVSPNYLNILANKYFSKNAAAIINNEVLLELSSCLAISAKSIKEIAYDFNFKNLSTFSIFFKKNTGITPREFINIYKK</sequence>
<proteinExistence type="predicted"/>
<accession>A0ABY7QNN3</accession>
<gene>
    <name evidence="5" type="ORF">PFY12_03800</name>
</gene>
<feature type="domain" description="HTH araC/xylS-type" evidence="4">
    <location>
        <begin position="146"/>
        <end position="244"/>
    </location>
</feature>
<keyword evidence="1" id="KW-0805">Transcription regulation</keyword>
<dbReference type="EMBL" id="CP115859">
    <property type="protein sequence ID" value="WBV61250.1"/>
    <property type="molecule type" value="Genomic_DNA"/>
</dbReference>
<dbReference type="SMART" id="SM00342">
    <property type="entry name" value="HTH_ARAC"/>
    <property type="match status" value="1"/>
</dbReference>
<dbReference type="PROSITE" id="PS01124">
    <property type="entry name" value="HTH_ARAC_FAMILY_2"/>
    <property type="match status" value="1"/>
</dbReference>
<evidence type="ECO:0000256" key="2">
    <source>
        <dbReference type="ARBA" id="ARBA00023125"/>
    </source>
</evidence>
<dbReference type="Gene3D" id="1.10.10.60">
    <property type="entry name" value="Homeodomain-like"/>
    <property type="match status" value="1"/>
</dbReference>